<accession>A0ACB6ZMI7</accession>
<reference evidence="1" key="1">
    <citation type="submission" date="2019-10" db="EMBL/GenBank/DDBJ databases">
        <authorList>
            <consortium name="DOE Joint Genome Institute"/>
            <person name="Kuo A."/>
            <person name="Miyauchi S."/>
            <person name="Kiss E."/>
            <person name="Drula E."/>
            <person name="Kohler A."/>
            <person name="Sanchez-Garcia M."/>
            <person name="Andreopoulos B."/>
            <person name="Barry K.W."/>
            <person name="Bonito G."/>
            <person name="Buee M."/>
            <person name="Carver A."/>
            <person name="Chen C."/>
            <person name="Cichocki N."/>
            <person name="Clum A."/>
            <person name="Culley D."/>
            <person name="Crous P.W."/>
            <person name="Fauchery L."/>
            <person name="Girlanda M."/>
            <person name="Hayes R."/>
            <person name="Keri Z."/>
            <person name="Labutti K."/>
            <person name="Lipzen A."/>
            <person name="Lombard V."/>
            <person name="Magnuson J."/>
            <person name="Maillard F."/>
            <person name="Morin E."/>
            <person name="Murat C."/>
            <person name="Nolan M."/>
            <person name="Ohm R."/>
            <person name="Pangilinan J."/>
            <person name="Pereira M."/>
            <person name="Perotto S."/>
            <person name="Peter M."/>
            <person name="Riley R."/>
            <person name="Sitrit Y."/>
            <person name="Stielow B."/>
            <person name="Szollosi G."/>
            <person name="Zifcakova L."/>
            <person name="Stursova M."/>
            <person name="Spatafora J.W."/>
            <person name="Tedersoo L."/>
            <person name="Vaario L.-M."/>
            <person name="Yamada A."/>
            <person name="Yan M."/>
            <person name="Wang P."/>
            <person name="Xu J."/>
            <person name="Bruns T."/>
            <person name="Baldrian P."/>
            <person name="Vilgalys R."/>
            <person name="Henrissat B."/>
            <person name="Grigoriev I.V."/>
            <person name="Hibbett D."/>
            <person name="Nagy L.G."/>
            <person name="Martin F.M."/>
        </authorList>
    </citation>
    <scope>NUCLEOTIDE SEQUENCE</scope>
    <source>
        <strain evidence="1">P2</strain>
    </source>
</reference>
<sequence length="181" mass="20882">MLDPDGLQVNDKCTTLHVCHPCYGYLPWSLMPCFALANKLYRGCLPKEFQDLMWIEEWVCVRFSNTAVVTRLYQSSDPSQPTVFHGNTCAHEMNVDSMAVVLPCAPADVNDLLSVVFIGPSKFKPEYLGNMYRIRKSKVWNFLQWLKLHNRLYRDVSLDEQTMDLYPDDGYLPGIEETVIH</sequence>
<proteinExistence type="predicted"/>
<gene>
    <name evidence="1" type="ORF">BDM02DRAFT_3074090</name>
</gene>
<comment type="caution">
    <text evidence="1">The sequence shown here is derived from an EMBL/GenBank/DDBJ whole genome shotgun (WGS) entry which is preliminary data.</text>
</comment>
<keyword evidence="2" id="KW-1185">Reference proteome</keyword>
<organism evidence="1 2">
    <name type="scientific">Thelephora ganbajun</name>
    <name type="common">Ganba fungus</name>
    <dbReference type="NCBI Taxonomy" id="370292"/>
    <lineage>
        <taxon>Eukaryota</taxon>
        <taxon>Fungi</taxon>
        <taxon>Dikarya</taxon>
        <taxon>Basidiomycota</taxon>
        <taxon>Agaricomycotina</taxon>
        <taxon>Agaricomycetes</taxon>
        <taxon>Thelephorales</taxon>
        <taxon>Thelephoraceae</taxon>
        <taxon>Thelephora</taxon>
    </lineage>
</organism>
<reference evidence="1" key="2">
    <citation type="journal article" date="2020" name="Nat. Commun.">
        <title>Large-scale genome sequencing of mycorrhizal fungi provides insights into the early evolution of symbiotic traits.</title>
        <authorList>
            <person name="Miyauchi S."/>
            <person name="Kiss E."/>
            <person name="Kuo A."/>
            <person name="Drula E."/>
            <person name="Kohler A."/>
            <person name="Sanchez-Garcia M."/>
            <person name="Morin E."/>
            <person name="Andreopoulos B."/>
            <person name="Barry K.W."/>
            <person name="Bonito G."/>
            <person name="Buee M."/>
            <person name="Carver A."/>
            <person name="Chen C."/>
            <person name="Cichocki N."/>
            <person name="Clum A."/>
            <person name="Culley D."/>
            <person name="Crous P.W."/>
            <person name="Fauchery L."/>
            <person name="Girlanda M."/>
            <person name="Hayes R.D."/>
            <person name="Keri Z."/>
            <person name="LaButti K."/>
            <person name="Lipzen A."/>
            <person name="Lombard V."/>
            <person name="Magnuson J."/>
            <person name="Maillard F."/>
            <person name="Murat C."/>
            <person name="Nolan M."/>
            <person name="Ohm R.A."/>
            <person name="Pangilinan J."/>
            <person name="Pereira M.F."/>
            <person name="Perotto S."/>
            <person name="Peter M."/>
            <person name="Pfister S."/>
            <person name="Riley R."/>
            <person name="Sitrit Y."/>
            <person name="Stielow J.B."/>
            <person name="Szollosi G."/>
            <person name="Zifcakova L."/>
            <person name="Stursova M."/>
            <person name="Spatafora J.W."/>
            <person name="Tedersoo L."/>
            <person name="Vaario L.M."/>
            <person name="Yamada A."/>
            <person name="Yan M."/>
            <person name="Wang P."/>
            <person name="Xu J."/>
            <person name="Bruns T."/>
            <person name="Baldrian P."/>
            <person name="Vilgalys R."/>
            <person name="Dunand C."/>
            <person name="Henrissat B."/>
            <person name="Grigoriev I.V."/>
            <person name="Hibbett D."/>
            <person name="Nagy L.G."/>
            <person name="Martin F.M."/>
        </authorList>
    </citation>
    <scope>NUCLEOTIDE SEQUENCE</scope>
    <source>
        <strain evidence="1">P2</strain>
    </source>
</reference>
<feature type="non-terminal residue" evidence="1">
    <location>
        <position position="181"/>
    </location>
</feature>
<dbReference type="Proteomes" id="UP000886501">
    <property type="component" value="Unassembled WGS sequence"/>
</dbReference>
<evidence type="ECO:0000313" key="2">
    <source>
        <dbReference type="Proteomes" id="UP000886501"/>
    </source>
</evidence>
<evidence type="ECO:0000313" key="1">
    <source>
        <dbReference type="EMBL" id="KAF9650759.1"/>
    </source>
</evidence>
<protein>
    <submittedName>
        <fullName evidence="1">Uncharacterized protein</fullName>
    </submittedName>
</protein>
<dbReference type="EMBL" id="MU117981">
    <property type="protein sequence ID" value="KAF9650759.1"/>
    <property type="molecule type" value="Genomic_DNA"/>
</dbReference>
<name>A0ACB6ZMI7_THEGA</name>